<feature type="compositionally biased region" description="Polar residues" evidence="6">
    <location>
        <begin position="510"/>
        <end position="519"/>
    </location>
</feature>
<keyword evidence="2" id="KW-0805">Transcription regulation</keyword>
<keyword evidence="3" id="KW-0804">Transcription</keyword>
<feature type="compositionally biased region" description="Low complexity" evidence="6">
    <location>
        <begin position="548"/>
        <end position="567"/>
    </location>
</feature>
<evidence type="ECO:0000313" key="9">
    <source>
        <dbReference type="Proteomes" id="UP000015104"/>
    </source>
</evidence>
<reference evidence="9" key="1">
    <citation type="submission" date="2011-08" db="EMBL/GenBank/DDBJ databases">
        <authorList>
            <person name="Rombauts S."/>
        </authorList>
    </citation>
    <scope>NUCLEOTIDE SEQUENCE</scope>
    <source>
        <strain evidence="9">London</strain>
    </source>
</reference>
<evidence type="ECO:0000256" key="3">
    <source>
        <dbReference type="ARBA" id="ARBA00023163"/>
    </source>
</evidence>
<dbReference type="InterPro" id="IPR004343">
    <property type="entry name" value="Plus-3_dom"/>
</dbReference>
<feature type="compositionally biased region" description="Basic residues" evidence="6">
    <location>
        <begin position="27"/>
        <end position="39"/>
    </location>
</feature>
<evidence type="ECO:0000256" key="1">
    <source>
        <dbReference type="ARBA" id="ARBA00004123"/>
    </source>
</evidence>
<keyword evidence="9" id="KW-1185">Reference proteome</keyword>
<feature type="compositionally biased region" description="Acidic residues" evidence="6">
    <location>
        <begin position="187"/>
        <end position="198"/>
    </location>
</feature>
<keyword evidence="5" id="KW-0175">Coiled coil</keyword>
<evidence type="ECO:0000259" key="7">
    <source>
        <dbReference type="PROSITE" id="PS51360"/>
    </source>
</evidence>
<dbReference type="EnsemblMetazoa" id="tetur03g04750.1">
    <property type="protein sequence ID" value="tetur03g04750.1"/>
    <property type="gene ID" value="tetur03g04750"/>
</dbReference>
<evidence type="ECO:0000256" key="2">
    <source>
        <dbReference type="ARBA" id="ARBA00023015"/>
    </source>
</evidence>
<dbReference type="PROSITE" id="PS51360">
    <property type="entry name" value="PLUS3"/>
    <property type="match status" value="1"/>
</dbReference>
<evidence type="ECO:0000256" key="5">
    <source>
        <dbReference type="SAM" id="Coils"/>
    </source>
</evidence>
<feature type="domain" description="Plus3" evidence="7">
    <location>
        <begin position="209"/>
        <end position="346"/>
    </location>
</feature>
<sequence>MAKRKKSSSDVSSSSNEDEDWQESGKSHAKSKAKQRIKKIPQEEEEKEEGEVEDEDEDEDSEGFNDGYDENLIGDEEDQIRLANMNEKEREMELFARSEKREVLKTRYEIERKLRMAKKKEMMQKQREKRKQKQRLRAIDIYSSSSSSENEDDDEKAVKKKSSSSSSSSSSSDESDDDKGRRRSDKDDEDGDADAGSEEEVKEKEEDFVLTLEELSKIKISRFRVEQWCHSPFFKDTVVGCFVKVFIGLRERSSSVEKVPVYKLCQISNISEGQRTYQLEGTRTNKVVTVKHANDVKNFKLDIISNTPFTQNEFDEWKYRMERDRLELPTKDFIAKKRNDIQNAINYSYKDSDIEAIVKEKEKFKSNPVNFAVKKTELLKQKEMAEQLGNLDDVEKIAQEIEELETKAKELDLKRTQNISAISYINERNRMRNIIESEKAIMEAREKEKEQGDDPFRRRKCAPMLVHKFKPNTPTSSTPGPHDSSSALDSLIPKPGISPMKGIKTEKDSSFQSCSPKQNELPSNDLFSAHNFDIQIDFDIGGTINMSSTSNPSSSSNYSSLHPSHSLTSASSKPSTPNRRSLNLEEYKKKKGLI</sequence>
<feature type="region of interest" description="Disordered" evidence="6">
    <location>
        <begin position="1"/>
        <end position="85"/>
    </location>
</feature>
<dbReference type="Proteomes" id="UP000015104">
    <property type="component" value="Unassembled WGS sequence"/>
</dbReference>
<reference evidence="8" key="2">
    <citation type="submission" date="2015-06" db="UniProtKB">
        <authorList>
            <consortium name="EnsemblMetazoa"/>
        </authorList>
    </citation>
    <scope>IDENTIFICATION</scope>
</reference>
<dbReference type="InterPro" id="IPR036128">
    <property type="entry name" value="Plus3-like_sf"/>
</dbReference>
<feature type="coiled-coil region" evidence="5">
    <location>
        <begin position="384"/>
        <end position="414"/>
    </location>
</feature>
<feature type="compositionally biased region" description="Basic and acidic residues" evidence="6">
    <location>
        <begin position="114"/>
        <end position="126"/>
    </location>
</feature>
<evidence type="ECO:0000256" key="4">
    <source>
        <dbReference type="ARBA" id="ARBA00023242"/>
    </source>
</evidence>
<dbReference type="eggNOG" id="KOG2402">
    <property type="taxonomic scope" value="Eukaryota"/>
</dbReference>
<dbReference type="Gene3D" id="3.90.70.200">
    <property type="entry name" value="Plus-3 domain"/>
    <property type="match status" value="1"/>
</dbReference>
<feature type="region of interest" description="Disordered" evidence="6">
    <location>
        <begin position="548"/>
        <end position="594"/>
    </location>
</feature>
<feature type="compositionally biased region" description="Low complexity" evidence="6">
    <location>
        <begin position="163"/>
        <end position="172"/>
    </location>
</feature>
<comment type="subcellular location">
    <subcellularLocation>
        <location evidence="1">Nucleus</location>
    </subcellularLocation>
</comment>
<dbReference type="AlphaFoldDB" id="T1JZP6"/>
<accession>T1JZP6</accession>
<protein>
    <recommendedName>
        <fullName evidence="7">Plus3 domain-containing protein</fullName>
    </recommendedName>
</protein>
<dbReference type="GO" id="GO:0003677">
    <property type="term" value="F:DNA binding"/>
    <property type="evidence" value="ECO:0007669"/>
    <property type="project" value="InterPro"/>
</dbReference>
<evidence type="ECO:0000256" key="6">
    <source>
        <dbReference type="SAM" id="MobiDB-lite"/>
    </source>
</evidence>
<dbReference type="SUPFAM" id="SSF159042">
    <property type="entry name" value="Plus3-like"/>
    <property type="match status" value="1"/>
</dbReference>
<feature type="region of interest" description="Disordered" evidence="6">
    <location>
        <begin position="465"/>
        <end position="519"/>
    </location>
</feature>
<feature type="compositionally biased region" description="Basic residues" evidence="6">
    <location>
        <begin position="127"/>
        <end position="136"/>
    </location>
</feature>
<feature type="compositionally biased region" description="Polar residues" evidence="6">
    <location>
        <begin position="472"/>
        <end position="488"/>
    </location>
</feature>
<dbReference type="HOGENOM" id="CLU_018644_0_1_1"/>
<organism evidence="8 9">
    <name type="scientific">Tetranychus urticae</name>
    <name type="common">Two-spotted spider mite</name>
    <dbReference type="NCBI Taxonomy" id="32264"/>
    <lineage>
        <taxon>Eukaryota</taxon>
        <taxon>Metazoa</taxon>
        <taxon>Ecdysozoa</taxon>
        <taxon>Arthropoda</taxon>
        <taxon>Chelicerata</taxon>
        <taxon>Arachnida</taxon>
        <taxon>Acari</taxon>
        <taxon>Acariformes</taxon>
        <taxon>Trombidiformes</taxon>
        <taxon>Prostigmata</taxon>
        <taxon>Eleutherengona</taxon>
        <taxon>Raphignathae</taxon>
        <taxon>Tetranychoidea</taxon>
        <taxon>Tetranychidae</taxon>
        <taxon>Tetranychus</taxon>
    </lineage>
</organism>
<feature type="compositionally biased region" description="Polar residues" evidence="6">
    <location>
        <begin position="568"/>
        <end position="581"/>
    </location>
</feature>
<feature type="region of interest" description="Disordered" evidence="6">
    <location>
        <begin position="114"/>
        <end position="202"/>
    </location>
</feature>
<proteinExistence type="predicted"/>
<dbReference type="PANTHER" id="PTHR13115:SF8">
    <property type="entry name" value="RNA POLYMERASE-ASSOCIATED PROTEIN RTF1 HOMOLOG"/>
    <property type="match status" value="1"/>
</dbReference>
<dbReference type="PANTHER" id="PTHR13115">
    <property type="entry name" value="RNA POLYMERASE-ASSOCIATED PROTEIN RTF1 HOMOLOG"/>
    <property type="match status" value="1"/>
</dbReference>
<name>T1JZP6_TETUR</name>
<dbReference type="Pfam" id="PF03126">
    <property type="entry name" value="Plus-3"/>
    <property type="match status" value="1"/>
</dbReference>
<dbReference type="EMBL" id="CAEY01001125">
    <property type="status" value="NOT_ANNOTATED_CDS"/>
    <property type="molecule type" value="Genomic_DNA"/>
</dbReference>
<feature type="compositionally biased region" description="Acidic residues" evidence="6">
    <location>
        <begin position="43"/>
        <end position="78"/>
    </location>
</feature>
<dbReference type="GO" id="GO:1990269">
    <property type="term" value="F:RNA polymerase II C-terminal domain phosphoserine binding"/>
    <property type="evidence" value="ECO:0007669"/>
    <property type="project" value="TreeGrafter"/>
</dbReference>
<keyword evidence="4" id="KW-0539">Nucleus</keyword>
<dbReference type="GO" id="GO:0016593">
    <property type="term" value="C:Cdc73/Paf1 complex"/>
    <property type="evidence" value="ECO:0007669"/>
    <property type="project" value="TreeGrafter"/>
</dbReference>
<dbReference type="SMART" id="SM00719">
    <property type="entry name" value="Plus3"/>
    <property type="match status" value="1"/>
</dbReference>
<evidence type="ECO:0000313" key="8">
    <source>
        <dbReference type="EnsemblMetazoa" id="tetur03g04750.1"/>
    </source>
</evidence>
<dbReference type="STRING" id="32264.T1JZP6"/>